<dbReference type="AlphaFoldDB" id="A0A3L9MIK5"/>
<comment type="caution">
    <text evidence="3">The sequence shown here is derived from an EMBL/GenBank/DDBJ whole genome shotgun (WGS) entry which is preliminary data.</text>
</comment>
<evidence type="ECO:0000313" key="4">
    <source>
        <dbReference type="Proteomes" id="UP000275348"/>
    </source>
</evidence>
<gene>
    <name evidence="3" type="ORF">EAH69_03470</name>
</gene>
<dbReference type="GO" id="GO:0004869">
    <property type="term" value="F:cysteine-type endopeptidase inhibitor activity"/>
    <property type="evidence" value="ECO:0007669"/>
    <property type="project" value="UniProtKB-KW"/>
</dbReference>
<name>A0A3L9MIK5_9FLAO</name>
<keyword evidence="4" id="KW-1185">Reference proteome</keyword>
<dbReference type="PROSITE" id="PS51257">
    <property type="entry name" value="PROKAR_LIPOPROTEIN"/>
    <property type="match status" value="1"/>
</dbReference>
<keyword evidence="1" id="KW-0646">Protease inhibitor</keyword>
<reference evidence="3 4" key="1">
    <citation type="submission" date="2018-10" db="EMBL/GenBank/DDBJ databases">
        <authorList>
            <person name="Chen X."/>
        </authorList>
    </citation>
    <scope>NUCLEOTIDE SEQUENCE [LARGE SCALE GENOMIC DNA]</scope>
    <source>
        <strain evidence="3 4">YIM 102668</strain>
    </source>
</reference>
<evidence type="ECO:0000256" key="1">
    <source>
        <dbReference type="ARBA" id="ARBA00022690"/>
    </source>
</evidence>
<accession>A0A3L9MIK5</accession>
<proteinExistence type="predicted"/>
<dbReference type="EMBL" id="RDOJ01000003">
    <property type="protein sequence ID" value="RLZ11986.1"/>
    <property type="molecule type" value="Genomic_DNA"/>
</dbReference>
<dbReference type="OrthoDB" id="9766909at2"/>
<evidence type="ECO:0000256" key="2">
    <source>
        <dbReference type="ARBA" id="ARBA00022704"/>
    </source>
</evidence>
<dbReference type="InterPro" id="IPR036331">
    <property type="entry name" value="Chagasin-like_sf"/>
</dbReference>
<protein>
    <submittedName>
        <fullName evidence="3">Uncharacterized protein</fullName>
    </submittedName>
</protein>
<sequence>MKFNFWTFVIVASIAFVSCGDNKSDNSDSTSSEEAILETEQAQSFVKDSFTYYNGHQKKVDVIIDQYFGFVFKADGQNLQWELDPKIGDNLAYVSEIYEPELDKPETKSDGKQYFTFQAAKKGHTKLKFKSKISNETKTIHIHVK</sequence>
<dbReference type="Proteomes" id="UP000275348">
    <property type="component" value="Unassembled WGS sequence"/>
</dbReference>
<organism evidence="3 4">
    <name type="scientific">Faecalibacter macacae</name>
    <dbReference type="NCBI Taxonomy" id="1859289"/>
    <lineage>
        <taxon>Bacteria</taxon>
        <taxon>Pseudomonadati</taxon>
        <taxon>Bacteroidota</taxon>
        <taxon>Flavobacteriia</taxon>
        <taxon>Flavobacteriales</taxon>
        <taxon>Weeksellaceae</taxon>
        <taxon>Faecalibacter</taxon>
    </lineage>
</organism>
<evidence type="ECO:0000313" key="3">
    <source>
        <dbReference type="EMBL" id="RLZ11986.1"/>
    </source>
</evidence>
<dbReference type="Gene3D" id="2.60.40.2020">
    <property type="match status" value="1"/>
</dbReference>
<dbReference type="RefSeq" id="WP_121933795.1">
    <property type="nucleotide sequence ID" value="NZ_RDOJ01000003.1"/>
</dbReference>
<keyword evidence="2" id="KW-0789">Thiol protease inhibitor</keyword>